<name>A0A177INY4_9CORY</name>
<dbReference type="NCBIfam" id="NF038094">
    <property type="entry name" value="CueP_fam"/>
    <property type="match status" value="1"/>
</dbReference>
<dbReference type="Pfam" id="PF21172">
    <property type="entry name" value="CueP"/>
    <property type="match status" value="1"/>
</dbReference>
<reference evidence="2" key="1">
    <citation type="submission" date="2016-02" db="EMBL/GenBank/DDBJ databases">
        <authorList>
            <person name="Kaur G."/>
            <person name="Nair G.R."/>
            <person name="Mayilraj S."/>
        </authorList>
    </citation>
    <scope>NUCLEOTIDE SEQUENCE [LARGE SCALE GENOMIC DNA]</scope>
    <source>
        <strain evidence="2">GA-15</strain>
    </source>
</reference>
<evidence type="ECO:0008006" key="3">
    <source>
        <dbReference type="Google" id="ProtNLM"/>
    </source>
</evidence>
<dbReference type="Proteomes" id="UP000076947">
    <property type="component" value="Unassembled WGS sequence"/>
</dbReference>
<evidence type="ECO:0000313" key="1">
    <source>
        <dbReference type="EMBL" id="OAH29951.1"/>
    </source>
</evidence>
<accession>A0A177INY4</accession>
<dbReference type="Gene3D" id="2.60.40.3700">
    <property type="match status" value="1"/>
</dbReference>
<comment type="caution">
    <text evidence="1">The sequence shown here is derived from an EMBL/GenBank/DDBJ whole genome shotgun (WGS) entry which is preliminary data.</text>
</comment>
<gene>
    <name evidence="1" type="ORF">AYJ05_08980</name>
</gene>
<dbReference type="STRING" id="1705.CA21670_12860"/>
<dbReference type="EMBL" id="LSTQ01000010">
    <property type="protein sequence ID" value="OAH29951.1"/>
    <property type="molecule type" value="Genomic_DNA"/>
</dbReference>
<dbReference type="AlphaFoldDB" id="A0A177INY4"/>
<dbReference type="OrthoDB" id="73040at2"/>
<organism evidence="1 2">
    <name type="scientific">Corynebacterium stationis</name>
    <dbReference type="NCBI Taxonomy" id="1705"/>
    <lineage>
        <taxon>Bacteria</taxon>
        <taxon>Bacillati</taxon>
        <taxon>Actinomycetota</taxon>
        <taxon>Actinomycetes</taxon>
        <taxon>Mycobacteriales</taxon>
        <taxon>Corynebacteriaceae</taxon>
        <taxon>Corynebacterium</taxon>
    </lineage>
</organism>
<protein>
    <recommendedName>
        <fullName evidence="3">CueP family metal-binding protein</fullName>
    </recommendedName>
</protein>
<evidence type="ECO:0000313" key="2">
    <source>
        <dbReference type="Proteomes" id="UP000076947"/>
    </source>
</evidence>
<proteinExistence type="predicted"/>
<keyword evidence="2" id="KW-1185">Reference proteome</keyword>
<dbReference type="InterPro" id="IPR047808">
    <property type="entry name" value="CueP-like"/>
</dbReference>
<sequence>MENIQDGAGSQPASPQRAARKSASIVSAIVGASLALSACSSSGTEQEEVLNAYGLEGMDVHEIIDYLDQQPIAERPTDLMASVRSEELILSNQAGEVTLAMPEDRSYVSVAPFVSQTHDCYYHSLTTCVGELDNEPVEVSVFDEETGTTLVDGPATTFDNGFAGFWVPRGSAGTITVNYQGLEGTTEFATGTEDATCITDLRLS</sequence>
<dbReference type="RefSeq" id="WP_066839018.1">
    <property type="nucleotide sequence ID" value="NZ_LSTQ01000010.1"/>
</dbReference>